<evidence type="ECO:0000313" key="2">
    <source>
        <dbReference type="Proteomes" id="UP000075885"/>
    </source>
</evidence>
<reference evidence="2" key="1">
    <citation type="submission" date="2013-03" db="EMBL/GenBank/DDBJ databases">
        <title>The Genome Sequence of Anopheles epiroticus epiroticus2.</title>
        <authorList>
            <consortium name="The Broad Institute Genomics Platform"/>
            <person name="Neafsey D.E."/>
            <person name="Howell P."/>
            <person name="Walker B."/>
            <person name="Young S.K."/>
            <person name="Zeng Q."/>
            <person name="Gargeya S."/>
            <person name="Fitzgerald M."/>
            <person name="Haas B."/>
            <person name="Abouelleil A."/>
            <person name="Allen A.W."/>
            <person name="Alvarado L."/>
            <person name="Arachchi H.M."/>
            <person name="Berlin A.M."/>
            <person name="Chapman S.B."/>
            <person name="Gainer-Dewar J."/>
            <person name="Goldberg J."/>
            <person name="Griggs A."/>
            <person name="Gujja S."/>
            <person name="Hansen M."/>
            <person name="Howarth C."/>
            <person name="Imamovic A."/>
            <person name="Ireland A."/>
            <person name="Larimer J."/>
            <person name="McCowan C."/>
            <person name="Murphy C."/>
            <person name="Pearson M."/>
            <person name="Poon T.W."/>
            <person name="Priest M."/>
            <person name="Roberts A."/>
            <person name="Saif S."/>
            <person name="Shea T."/>
            <person name="Sisk P."/>
            <person name="Sykes S."/>
            <person name="Wortman J."/>
            <person name="Nusbaum C."/>
            <person name="Birren B."/>
        </authorList>
    </citation>
    <scope>NUCLEOTIDE SEQUENCE [LARGE SCALE GENOMIC DNA]</scope>
    <source>
        <strain evidence="2">Epiroticus2</strain>
    </source>
</reference>
<dbReference type="AlphaFoldDB" id="A0A182PWI7"/>
<proteinExistence type="predicted"/>
<reference evidence="1" key="2">
    <citation type="submission" date="2020-05" db="UniProtKB">
        <authorList>
            <consortium name="EnsemblMetazoa"/>
        </authorList>
    </citation>
    <scope>IDENTIFICATION</scope>
    <source>
        <strain evidence="1">Epiroticus2</strain>
    </source>
</reference>
<protein>
    <submittedName>
        <fullName evidence="1">Uncharacterized protein</fullName>
    </submittedName>
</protein>
<evidence type="ECO:0000313" key="1">
    <source>
        <dbReference type="EnsemblMetazoa" id="AEPI011324-PA"/>
    </source>
</evidence>
<organism evidence="1 2">
    <name type="scientific">Anopheles epiroticus</name>
    <dbReference type="NCBI Taxonomy" id="199890"/>
    <lineage>
        <taxon>Eukaryota</taxon>
        <taxon>Metazoa</taxon>
        <taxon>Ecdysozoa</taxon>
        <taxon>Arthropoda</taxon>
        <taxon>Hexapoda</taxon>
        <taxon>Insecta</taxon>
        <taxon>Pterygota</taxon>
        <taxon>Neoptera</taxon>
        <taxon>Endopterygota</taxon>
        <taxon>Diptera</taxon>
        <taxon>Nematocera</taxon>
        <taxon>Culicoidea</taxon>
        <taxon>Culicidae</taxon>
        <taxon>Anophelinae</taxon>
        <taxon>Anopheles</taxon>
    </lineage>
</organism>
<dbReference type="Proteomes" id="UP000075885">
    <property type="component" value="Unassembled WGS sequence"/>
</dbReference>
<dbReference type="EnsemblMetazoa" id="AEPI011324-RA">
    <property type="protein sequence ID" value="AEPI011324-PA"/>
    <property type="gene ID" value="AEPI011324"/>
</dbReference>
<dbReference type="STRING" id="199890.A0A182PWI7"/>
<keyword evidence="2" id="KW-1185">Reference proteome</keyword>
<dbReference type="VEuPathDB" id="VectorBase:AEPI011324"/>
<sequence>MRSIACSEMKTLDDEGLLTLLGEAERMLNSRPLTYIPLDSEESEALTPNHCLLGNSCGSKPLLEHDCMNPMASGKILERPAVKVAKIEIGPD</sequence>
<name>A0A182PWI7_9DIPT</name>
<accession>A0A182PWI7</accession>